<dbReference type="InterPro" id="IPR051454">
    <property type="entry name" value="RNA/ubiquinone_mod_enzymes"/>
</dbReference>
<comment type="caution">
    <text evidence="1">The sequence shown here is derived from an EMBL/GenBank/DDBJ whole genome shotgun (WGS) entry which is preliminary data.</text>
</comment>
<sequence>MELVLASNFEDALVDGSREFPVSTFFGNFPVTLTGGGRPPRILPSVSPERFRTHLRAVHAAGRVFYATLNSNDLGLREYTPEFRAAFRAEVDDLLDLGVDGFVVALPLLIELLRADHPEVPISVSTFARIRTATQAEYYLGLGADTIVLEEANRDFALVRALVRRNARVEILVNQSCLQGCPFRGHHLNTSSLAAQPGNPCPEFEYPIAECGREMVRDPSRLISSI</sequence>
<accession>T0ZZI1</accession>
<gene>
    <name evidence="1" type="ORF">B2A_07449</name>
</gene>
<dbReference type="PANTHER" id="PTHR30217">
    <property type="entry name" value="PEPTIDASE U32 FAMILY"/>
    <property type="match status" value="1"/>
</dbReference>
<organism evidence="1">
    <name type="scientific">mine drainage metagenome</name>
    <dbReference type="NCBI Taxonomy" id="410659"/>
    <lineage>
        <taxon>unclassified sequences</taxon>
        <taxon>metagenomes</taxon>
        <taxon>ecological metagenomes</taxon>
    </lineage>
</organism>
<evidence type="ECO:0000313" key="1">
    <source>
        <dbReference type="EMBL" id="EQD50028.1"/>
    </source>
</evidence>
<feature type="non-terminal residue" evidence="1">
    <location>
        <position position="226"/>
    </location>
</feature>
<protein>
    <submittedName>
        <fullName evidence="1">Peptidase U32</fullName>
        <ecNumber evidence="1">3.4.-.-</ecNumber>
    </submittedName>
</protein>
<dbReference type="EMBL" id="AUZZ01005333">
    <property type="protein sequence ID" value="EQD50028.1"/>
    <property type="molecule type" value="Genomic_DNA"/>
</dbReference>
<dbReference type="GO" id="GO:0016787">
    <property type="term" value="F:hydrolase activity"/>
    <property type="evidence" value="ECO:0007669"/>
    <property type="project" value="UniProtKB-KW"/>
</dbReference>
<dbReference type="PANTHER" id="PTHR30217:SF10">
    <property type="entry name" value="23S RRNA 5-HYDROXYCYTIDINE C2501 SYNTHASE"/>
    <property type="match status" value="1"/>
</dbReference>
<reference evidence="1" key="2">
    <citation type="journal article" date="2014" name="ISME J.">
        <title>Microbial stratification in low pH oxic and suboxic macroscopic growths along an acid mine drainage.</title>
        <authorList>
            <person name="Mendez-Garcia C."/>
            <person name="Mesa V."/>
            <person name="Sprenger R.R."/>
            <person name="Richter M."/>
            <person name="Diez M.S."/>
            <person name="Solano J."/>
            <person name="Bargiela R."/>
            <person name="Golyshina O.V."/>
            <person name="Manteca A."/>
            <person name="Ramos J.L."/>
            <person name="Gallego J.R."/>
            <person name="Llorente I."/>
            <person name="Martins Dos Santos V.A."/>
            <person name="Jensen O.N."/>
            <person name="Pelaez A.I."/>
            <person name="Sanchez J."/>
            <person name="Ferrer M."/>
        </authorList>
    </citation>
    <scope>NUCLEOTIDE SEQUENCE</scope>
</reference>
<dbReference type="AlphaFoldDB" id="T0ZZI1"/>
<dbReference type="Pfam" id="PF01136">
    <property type="entry name" value="Peptidase_U32"/>
    <property type="match status" value="1"/>
</dbReference>
<dbReference type="InterPro" id="IPR001539">
    <property type="entry name" value="Peptidase_U32"/>
</dbReference>
<proteinExistence type="predicted"/>
<reference evidence="1" key="1">
    <citation type="submission" date="2013-08" db="EMBL/GenBank/DDBJ databases">
        <authorList>
            <person name="Mendez C."/>
            <person name="Richter M."/>
            <person name="Ferrer M."/>
            <person name="Sanchez J."/>
        </authorList>
    </citation>
    <scope>NUCLEOTIDE SEQUENCE</scope>
</reference>
<name>T0ZZI1_9ZZZZ</name>
<dbReference type="EC" id="3.4.-.-" evidence="1"/>
<keyword evidence="1" id="KW-0378">Hydrolase</keyword>